<accession>A0A3B0YFT4</accession>
<name>A0A3B0YFT4_9ZZZZ</name>
<dbReference type="EMBL" id="UOFL01000058">
    <property type="protein sequence ID" value="VAW74507.1"/>
    <property type="molecule type" value="Genomic_DNA"/>
</dbReference>
<dbReference type="SUPFAM" id="SSF103247">
    <property type="entry name" value="TT1751-like"/>
    <property type="match status" value="1"/>
</dbReference>
<dbReference type="InterPro" id="IPR035923">
    <property type="entry name" value="TT1751-like_sf"/>
</dbReference>
<dbReference type="AlphaFoldDB" id="A0A3B0YFT4"/>
<sequence length="304" mass="32903">MKTTRSSYKSISLSYMVAIGFLVLFCSASFAASTKMKPYVLASTSKVAHATAIKQTQAALTKAGFSIVGNYVPYKNAHIIIVTNALLKSTALKSKQGGFGATQRISVTLVKDEVQVAYTNPSYMFNAYRMKGDISPVANSLKAALGYVKEFGSSYGMTAASLRKYHYKIFMPYFDNPILNAKFDSHNTAVTTVENNLAKKVGGVSKVFRLDLGNNQTLIGVRLTKGCGGDKLIMDRIDKKVLKSTAHLPYEILVSDKKVMALPAKFRIAISFPSLSMVGSNSFYSIMCAPGSISKALTKVVGKS</sequence>
<protein>
    <submittedName>
        <fullName evidence="1">Uncharacterized protein</fullName>
    </submittedName>
</protein>
<organism evidence="1">
    <name type="scientific">hydrothermal vent metagenome</name>
    <dbReference type="NCBI Taxonomy" id="652676"/>
    <lineage>
        <taxon>unclassified sequences</taxon>
        <taxon>metagenomes</taxon>
        <taxon>ecological metagenomes</taxon>
    </lineage>
</organism>
<evidence type="ECO:0000313" key="1">
    <source>
        <dbReference type="EMBL" id="VAW74507.1"/>
    </source>
</evidence>
<reference evidence="1" key="1">
    <citation type="submission" date="2018-06" db="EMBL/GenBank/DDBJ databases">
        <authorList>
            <person name="Zhirakovskaya E."/>
        </authorList>
    </citation>
    <scope>NUCLEOTIDE SEQUENCE</scope>
</reference>
<gene>
    <name evidence="1" type="ORF">MNBD_GAMMA12-209</name>
</gene>
<proteinExistence type="predicted"/>